<dbReference type="AlphaFoldDB" id="A0A7N0U3L6"/>
<dbReference type="PANTHER" id="PTHR45940">
    <property type="entry name" value="WUSCHEL-RELATED HOMEOBOX 1-RELATED"/>
    <property type="match status" value="1"/>
</dbReference>
<evidence type="ECO:0000256" key="3">
    <source>
        <dbReference type="ARBA" id="ARBA00023015"/>
    </source>
</evidence>
<dbReference type="Gene3D" id="1.10.10.60">
    <property type="entry name" value="Homeodomain-like"/>
    <property type="match status" value="1"/>
</dbReference>
<evidence type="ECO:0000256" key="2">
    <source>
        <dbReference type="ARBA" id="ARBA00022473"/>
    </source>
</evidence>
<dbReference type="Pfam" id="PF00046">
    <property type="entry name" value="Homeodomain"/>
    <property type="match status" value="1"/>
</dbReference>
<dbReference type="OMA" id="QMSANTH"/>
<reference evidence="13" key="1">
    <citation type="submission" date="2021-01" db="UniProtKB">
        <authorList>
            <consortium name="EnsemblPlants"/>
        </authorList>
    </citation>
    <scope>IDENTIFICATION</scope>
</reference>
<evidence type="ECO:0000256" key="9">
    <source>
        <dbReference type="PROSITE-ProRule" id="PRU00108"/>
    </source>
</evidence>
<dbReference type="Gramene" id="Kaladp0053s0383.1.v1.1">
    <property type="protein sequence ID" value="Kaladp0053s0383.1.v1.1"/>
    <property type="gene ID" value="Kaladp0053s0383.v1.1"/>
</dbReference>
<proteinExistence type="inferred from homology"/>
<keyword evidence="14" id="KW-1185">Reference proteome</keyword>
<dbReference type="SMART" id="SM00389">
    <property type="entry name" value="HOX"/>
    <property type="match status" value="1"/>
</dbReference>
<comment type="subcellular location">
    <subcellularLocation>
        <location evidence="1 9 10">Nucleus</location>
    </subcellularLocation>
</comment>
<evidence type="ECO:0000256" key="11">
    <source>
        <dbReference type="SAM" id="MobiDB-lite"/>
    </source>
</evidence>
<feature type="compositionally biased region" description="Basic residues" evidence="11">
    <location>
        <begin position="65"/>
        <end position="75"/>
    </location>
</feature>
<dbReference type="InterPro" id="IPR044555">
    <property type="entry name" value="WUSCHEL-like"/>
</dbReference>
<dbReference type="GO" id="GO:0003700">
    <property type="term" value="F:DNA-binding transcription factor activity"/>
    <property type="evidence" value="ECO:0007669"/>
    <property type="project" value="InterPro"/>
</dbReference>
<comment type="similarity">
    <text evidence="8">Belongs to the WUS homeobox family.</text>
</comment>
<keyword evidence="7 9" id="KW-0539">Nucleus</keyword>
<dbReference type="PROSITE" id="PS50071">
    <property type="entry name" value="HOMEOBOX_2"/>
    <property type="match status" value="1"/>
</dbReference>
<dbReference type="GO" id="GO:0005634">
    <property type="term" value="C:nucleus"/>
    <property type="evidence" value="ECO:0007669"/>
    <property type="project" value="UniProtKB-SubCell"/>
</dbReference>
<evidence type="ECO:0000256" key="10">
    <source>
        <dbReference type="RuleBase" id="RU000682"/>
    </source>
</evidence>
<evidence type="ECO:0000256" key="4">
    <source>
        <dbReference type="ARBA" id="ARBA00023125"/>
    </source>
</evidence>
<evidence type="ECO:0000256" key="7">
    <source>
        <dbReference type="ARBA" id="ARBA00023242"/>
    </source>
</evidence>
<dbReference type="EnsemblPlants" id="Kaladp0053s0383.1.v1.1">
    <property type="protein sequence ID" value="Kaladp0053s0383.1.v1.1"/>
    <property type="gene ID" value="Kaladp0053s0383.v1.1"/>
</dbReference>
<evidence type="ECO:0000313" key="13">
    <source>
        <dbReference type="EnsemblPlants" id="Kaladp0053s0383.1.v1.1"/>
    </source>
</evidence>
<feature type="domain" description="Homeobox" evidence="12">
    <location>
        <begin position="5"/>
        <end position="71"/>
    </location>
</feature>
<dbReference type="InterPro" id="IPR009057">
    <property type="entry name" value="Homeodomain-like_sf"/>
</dbReference>
<evidence type="ECO:0000256" key="8">
    <source>
        <dbReference type="ARBA" id="ARBA00024040"/>
    </source>
</evidence>
<dbReference type="GO" id="GO:0003677">
    <property type="term" value="F:DNA binding"/>
    <property type="evidence" value="ECO:0007669"/>
    <property type="project" value="UniProtKB-UniRule"/>
</dbReference>
<organism evidence="13 14">
    <name type="scientific">Kalanchoe fedtschenkoi</name>
    <name type="common">Lavender scallops</name>
    <name type="synonym">South American air plant</name>
    <dbReference type="NCBI Taxonomy" id="63787"/>
    <lineage>
        <taxon>Eukaryota</taxon>
        <taxon>Viridiplantae</taxon>
        <taxon>Streptophyta</taxon>
        <taxon>Embryophyta</taxon>
        <taxon>Tracheophyta</taxon>
        <taxon>Spermatophyta</taxon>
        <taxon>Magnoliopsida</taxon>
        <taxon>eudicotyledons</taxon>
        <taxon>Gunneridae</taxon>
        <taxon>Pentapetalae</taxon>
        <taxon>Saxifragales</taxon>
        <taxon>Crassulaceae</taxon>
        <taxon>Kalanchoe</taxon>
    </lineage>
</organism>
<keyword evidence="2" id="KW-0217">Developmental protein</keyword>
<dbReference type="PANTHER" id="PTHR45940:SF6">
    <property type="entry name" value="WUSCHEL-RELATED HOMEOBOX 2"/>
    <property type="match status" value="1"/>
</dbReference>
<evidence type="ECO:0000256" key="5">
    <source>
        <dbReference type="ARBA" id="ARBA00023155"/>
    </source>
</evidence>
<feature type="compositionally biased region" description="Low complexity" evidence="11">
    <location>
        <begin position="78"/>
        <end position="92"/>
    </location>
</feature>
<accession>A0A7N0U3L6</accession>
<evidence type="ECO:0000313" key="14">
    <source>
        <dbReference type="Proteomes" id="UP000594263"/>
    </source>
</evidence>
<dbReference type="CDD" id="cd00086">
    <property type="entry name" value="homeodomain"/>
    <property type="match status" value="1"/>
</dbReference>
<name>A0A7N0U3L6_KALFE</name>
<sequence length="250" mass="28085">MDPISGRSSTRWNPTREQLSQLESLFNGQGIRTPTPAQINSIARRLLAYGPIKGKNVFYWFQNRKGRERRQKRKMERQQMSANTHNNINSLNNKNNIVFNNLNNNNTENVAVSGYFNRFYDRPPPSISPALSLTTGRPHSLFQTTPLSVGNLPYYAAQPRFGFFPHCPRTDLPSHLNSPMMFHPRNVISFATQSNEVNNAEVNDALFGEGSGSRVTPATLDLFPVHPTGILQERDDGGQSDGDSNLVIID</sequence>
<feature type="region of interest" description="Disordered" evidence="11">
    <location>
        <begin position="229"/>
        <end position="250"/>
    </location>
</feature>
<keyword evidence="6" id="KW-0804">Transcription</keyword>
<dbReference type="InterPro" id="IPR001356">
    <property type="entry name" value="HD"/>
</dbReference>
<evidence type="ECO:0000259" key="12">
    <source>
        <dbReference type="PROSITE" id="PS50071"/>
    </source>
</evidence>
<evidence type="ECO:0000256" key="1">
    <source>
        <dbReference type="ARBA" id="ARBA00004123"/>
    </source>
</evidence>
<feature type="region of interest" description="Disordered" evidence="11">
    <location>
        <begin position="65"/>
        <end position="92"/>
    </location>
</feature>
<dbReference type="SUPFAM" id="SSF46689">
    <property type="entry name" value="Homeodomain-like"/>
    <property type="match status" value="1"/>
</dbReference>
<feature type="DNA-binding region" description="Homeobox" evidence="9">
    <location>
        <begin position="7"/>
        <end position="72"/>
    </location>
</feature>
<keyword evidence="4 9" id="KW-0238">DNA-binding</keyword>
<protein>
    <recommendedName>
        <fullName evidence="12">Homeobox domain-containing protein</fullName>
    </recommendedName>
</protein>
<keyword evidence="5 9" id="KW-0371">Homeobox</keyword>
<evidence type="ECO:0000256" key="6">
    <source>
        <dbReference type="ARBA" id="ARBA00023163"/>
    </source>
</evidence>
<dbReference type="Proteomes" id="UP000594263">
    <property type="component" value="Unplaced"/>
</dbReference>
<keyword evidence="3" id="KW-0805">Transcription regulation</keyword>
<dbReference type="GO" id="GO:0099402">
    <property type="term" value="P:plant organ development"/>
    <property type="evidence" value="ECO:0007669"/>
    <property type="project" value="InterPro"/>
</dbReference>